<reference evidence="1" key="1">
    <citation type="submission" date="2023-05" db="EMBL/GenBank/DDBJ databases">
        <authorList>
            <consortium name="ELIXIR-Norway"/>
        </authorList>
    </citation>
    <scope>NUCLEOTIDE SEQUENCE</scope>
</reference>
<name>A0AC59Z455_RANTA</name>
<reference evidence="1" key="2">
    <citation type="submission" date="2025-03" db="EMBL/GenBank/DDBJ databases">
        <authorList>
            <consortium name="ELIXIR-Norway"/>
            <consortium name="Elixir Norway"/>
        </authorList>
    </citation>
    <scope>NUCLEOTIDE SEQUENCE</scope>
</reference>
<proteinExistence type="predicted"/>
<gene>
    <name evidence="1" type="ORF">MRATA1EN22A_LOCUS13699</name>
</gene>
<dbReference type="EMBL" id="OX596107">
    <property type="protein sequence ID" value="CAN0209511.1"/>
    <property type="molecule type" value="Genomic_DNA"/>
</dbReference>
<evidence type="ECO:0000313" key="1">
    <source>
        <dbReference type="EMBL" id="CAN0209511.1"/>
    </source>
</evidence>
<protein>
    <submittedName>
        <fullName evidence="1">Uncharacterized protein</fullName>
    </submittedName>
</protein>
<dbReference type="Proteomes" id="UP001162501">
    <property type="component" value="Chromosome 23"/>
</dbReference>
<accession>A0AC59Z455</accession>
<sequence length="66" mass="7037">MLAPEGFLPSSEDSQLAEGSPVPLVMPGTPRSPSRVSPRLLQCASSFTWLHAQRPSVSFDAQPVST</sequence>
<organism evidence="1 2">
    <name type="scientific">Rangifer tarandus platyrhynchus</name>
    <name type="common">Svalbard reindeer</name>
    <dbReference type="NCBI Taxonomy" id="3082113"/>
    <lineage>
        <taxon>Eukaryota</taxon>
        <taxon>Metazoa</taxon>
        <taxon>Chordata</taxon>
        <taxon>Craniata</taxon>
        <taxon>Vertebrata</taxon>
        <taxon>Euteleostomi</taxon>
        <taxon>Mammalia</taxon>
        <taxon>Eutheria</taxon>
        <taxon>Laurasiatheria</taxon>
        <taxon>Artiodactyla</taxon>
        <taxon>Ruminantia</taxon>
        <taxon>Pecora</taxon>
        <taxon>Cervidae</taxon>
        <taxon>Odocoileinae</taxon>
        <taxon>Rangifer</taxon>
    </lineage>
</organism>
<evidence type="ECO:0000313" key="2">
    <source>
        <dbReference type="Proteomes" id="UP001162501"/>
    </source>
</evidence>